<dbReference type="EMBL" id="FNGO01000013">
    <property type="protein sequence ID" value="SDL97505.1"/>
    <property type="molecule type" value="Genomic_DNA"/>
</dbReference>
<name>A0A1G9PH80_9FIRM</name>
<reference evidence="1 2" key="1">
    <citation type="submission" date="2016-10" db="EMBL/GenBank/DDBJ databases">
        <authorList>
            <person name="de Groot N.N."/>
        </authorList>
    </citation>
    <scope>NUCLEOTIDE SEQUENCE [LARGE SCALE GENOMIC DNA]</scope>
    <source>
        <strain evidence="1 2">SLAS-1</strain>
    </source>
</reference>
<dbReference type="STRING" id="321763.SAMN04488692_1133"/>
<gene>
    <name evidence="1" type="ORF">SAMN04488692_1133</name>
</gene>
<proteinExistence type="predicted"/>
<accession>A0A1G9PH80</accession>
<dbReference type="Proteomes" id="UP000199476">
    <property type="component" value="Unassembled WGS sequence"/>
</dbReference>
<evidence type="ECO:0000313" key="2">
    <source>
        <dbReference type="Proteomes" id="UP000199476"/>
    </source>
</evidence>
<dbReference type="AlphaFoldDB" id="A0A1G9PH80"/>
<protein>
    <submittedName>
        <fullName evidence="1">Uncharacterized protein</fullName>
    </submittedName>
</protein>
<evidence type="ECO:0000313" key="1">
    <source>
        <dbReference type="EMBL" id="SDL97505.1"/>
    </source>
</evidence>
<keyword evidence="2" id="KW-1185">Reference proteome</keyword>
<organism evidence="1 2">
    <name type="scientific">Halarsenatibacter silvermanii</name>
    <dbReference type="NCBI Taxonomy" id="321763"/>
    <lineage>
        <taxon>Bacteria</taxon>
        <taxon>Bacillati</taxon>
        <taxon>Bacillota</taxon>
        <taxon>Clostridia</taxon>
        <taxon>Halanaerobiales</taxon>
        <taxon>Halarsenatibacteraceae</taxon>
        <taxon>Halarsenatibacter</taxon>
    </lineage>
</organism>
<sequence length="49" mass="5651">MVYYTECIIMIIARDERGSKNEEGRAEIIFYLAWGLIPVLEQGTCFSYG</sequence>